<keyword evidence="2" id="KW-1185">Reference proteome</keyword>
<name>A0ABV8J1E1_9ACTN</name>
<reference evidence="2" key="1">
    <citation type="journal article" date="2019" name="Int. J. Syst. Evol. Microbiol.">
        <title>The Global Catalogue of Microorganisms (GCM) 10K type strain sequencing project: providing services to taxonomists for standard genome sequencing and annotation.</title>
        <authorList>
            <consortium name="The Broad Institute Genomics Platform"/>
            <consortium name="The Broad Institute Genome Sequencing Center for Infectious Disease"/>
            <person name="Wu L."/>
            <person name="Ma J."/>
        </authorList>
    </citation>
    <scope>NUCLEOTIDE SEQUENCE [LARGE SCALE GENOMIC DNA]</scope>
    <source>
        <strain evidence="2">TBRC 5832</strain>
    </source>
</reference>
<accession>A0ABV8J1E1</accession>
<evidence type="ECO:0008006" key="3">
    <source>
        <dbReference type="Google" id="ProtNLM"/>
    </source>
</evidence>
<protein>
    <recommendedName>
        <fullName evidence="3">Transposase</fullName>
    </recommendedName>
</protein>
<proteinExistence type="predicted"/>
<sequence>MIVSVFRCRLMRSMVSSRRRRGHPTAAGDVEIPQKRYEADIATSRFTWRAELFNPETVRRGDARIRAPWTLDHYARVLG</sequence>
<dbReference type="RefSeq" id="WP_378069730.1">
    <property type="nucleotide sequence ID" value="NZ_JBHSBL010000019.1"/>
</dbReference>
<gene>
    <name evidence="1" type="ORF">ACFO0C_28270</name>
</gene>
<evidence type="ECO:0000313" key="2">
    <source>
        <dbReference type="Proteomes" id="UP001595867"/>
    </source>
</evidence>
<comment type="caution">
    <text evidence="1">The sequence shown here is derived from an EMBL/GenBank/DDBJ whole genome shotgun (WGS) entry which is preliminary data.</text>
</comment>
<organism evidence="1 2">
    <name type="scientific">Actinoplanes subglobosus</name>
    <dbReference type="NCBI Taxonomy" id="1547892"/>
    <lineage>
        <taxon>Bacteria</taxon>
        <taxon>Bacillati</taxon>
        <taxon>Actinomycetota</taxon>
        <taxon>Actinomycetes</taxon>
        <taxon>Micromonosporales</taxon>
        <taxon>Micromonosporaceae</taxon>
        <taxon>Actinoplanes</taxon>
    </lineage>
</organism>
<dbReference type="Proteomes" id="UP001595867">
    <property type="component" value="Unassembled WGS sequence"/>
</dbReference>
<evidence type="ECO:0000313" key="1">
    <source>
        <dbReference type="EMBL" id="MFC4068845.1"/>
    </source>
</evidence>
<dbReference type="EMBL" id="JBHSBL010000019">
    <property type="protein sequence ID" value="MFC4068845.1"/>
    <property type="molecule type" value="Genomic_DNA"/>
</dbReference>